<dbReference type="InterPro" id="IPR005543">
    <property type="entry name" value="PASTA_dom"/>
</dbReference>
<feature type="domain" description="PASTA" evidence="1">
    <location>
        <begin position="154"/>
        <end position="220"/>
    </location>
</feature>
<gene>
    <name evidence="2" type="ORF">CLV83_0700</name>
</gene>
<evidence type="ECO:0000313" key="2">
    <source>
        <dbReference type="EMBL" id="TCK08610.1"/>
    </source>
</evidence>
<sequence length="225" mass="23507">MKNIRNLVNDVVAAPLGDVIASVGEGVAEAQHALDEGSLAAVLELYAEGDDAKMQLLREIGYRPTFYTLPDTTGEVRVAMKLGQGAAGASSAKAVSKSAAPTAVMARLGARGLNLSQKLYASPVDAGYSNQYGYTADVSAKLTFRIVPVPPPEGVDELRLVPELVGKKLSEVRALLEAYELEVELGNEPAEGTDPEVLIQTPEAGAILRVGDSVALTLASSDDDA</sequence>
<keyword evidence="3" id="KW-1185">Reference proteome</keyword>
<name>A0A4R1GN54_9GAMM</name>
<dbReference type="Pfam" id="PF03793">
    <property type="entry name" value="PASTA"/>
    <property type="match status" value="1"/>
</dbReference>
<dbReference type="CDD" id="cd06577">
    <property type="entry name" value="PASTA_pknB"/>
    <property type="match status" value="1"/>
</dbReference>
<dbReference type="OrthoDB" id="6882896at2"/>
<protein>
    <submittedName>
        <fullName evidence="2">PASTA domain-containing protein</fullName>
    </submittedName>
</protein>
<dbReference type="Proteomes" id="UP000294546">
    <property type="component" value="Unassembled WGS sequence"/>
</dbReference>
<dbReference type="Gene3D" id="3.30.10.20">
    <property type="match status" value="1"/>
</dbReference>
<dbReference type="PROSITE" id="PS51178">
    <property type="entry name" value="PASTA"/>
    <property type="match status" value="1"/>
</dbReference>
<organism evidence="2 3">
    <name type="scientific">Marinobacterium mangrovicola</name>
    <dbReference type="NCBI Taxonomy" id="1476959"/>
    <lineage>
        <taxon>Bacteria</taxon>
        <taxon>Pseudomonadati</taxon>
        <taxon>Pseudomonadota</taxon>
        <taxon>Gammaproteobacteria</taxon>
        <taxon>Oceanospirillales</taxon>
        <taxon>Oceanospirillaceae</taxon>
        <taxon>Marinobacterium</taxon>
    </lineage>
</organism>
<proteinExistence type="predicted"/>
<dbReference type="AlphaFoldDB" id="A0A4R1GN54"/>
<evidence type="ECO:0000313" key="3">
    <source>
        <dbReference type="Proteomes" id="UP000294546"/>
    </source>
</evidence>
<evidence type="ECO:0000259" key="1">
    <source>
        <dbReference type="PROSITE" id="PS51178"/>
    </source>
</evidence>
<dbReference type="RefSeq" id="WP_132287526.1">
    <property type="nucleotide sequence ID" value="NZ_SMFU01000007.1"/>
</dbReference>
<comment type="caution">
    <text evidence="2">The sequence shown here is derived from an EMBL/GenBank/DDBJ whole genome shotgun (WGS) entry which is preliminary data.</text>
</comment>
<accession>A0A4R1GN54</accession>
<dbReference type="SMART" id="SM00740">
    <property type="entry name" value="PASTA"/>
    <property type="match status" value="1"/>
</dbReference>
<reference evidence="2 3" key="1">
    <citation type="submission" date="2019-03" db="EMBL/GenBank/DDBJ databases">
        <title>Genomic Encyclopedia of Archaeal and Bacterial Type Strains, Phase II (KMG-II): from individual species to whole genera.</title>
        <authorList>
            <person name="Goeker M."/>
        </authorList>
    </citation>
    <scope>NUCLEOTIDE SEQUENCE [LARGE SCALE GENOMIC DNA]</scope>
    <source>
        <strain evidence="2 3">DSM 27697</strain>
    </source>
</reference>
<dbReference type="EMBL" id="SMFU01000007">
    <property type="protein sequence ID" value="TCK08610.1"/>
    <property type="molecule type" value="Genomic_DNA"/>
</dbReference>